<accession>A0A2P2CC73</accession>
<evidence type="ECO:0000259" key="1">
    <source>
        <dbReference type="PROSITE" id="PS50853"/>
    </source>
</evidence>
<dbReference type="InterPro" id="IPR013783">
    <property type="entry name" value="Ig-like_fold"/>
</dbReference>
<feature type="domain" description="Fibronectin type-III" evidence="1">
    <location>
        <begin position="246"/>
        <end position="343"/>
    </location>
</feature>
<dbReference type="InterPro" id="IPR036116">
    <property type="entry name" value="FN3_sf"/>
</dbReference>
<proteinExistence type="predicted"/>
<protein>
    <recommendedName>
        <fullName evidence="1">Fibronectin type-III domain-containing protein</fullName>
    </recommendedName>
</protein>
<evidence type="ECO:0000313" key="2">
    <source>
        <dbReference type="EMBL" id="CUR59594.1"/>
    </source>
</evidence>
<dbReference type="InterPro" id="IPR003961">
    <property type="entry name" value="FN3_dom"/>
</dbReference>
<organism evidence="2">
    <name type="scientific">metagenome</name>
    <dbReference type="NCBI Taxonomy" id="256318"/>
    <lineage>
        <taxon>unclassified sequences</taxon>
        <taxon>metagenomes</taxon>
    </lineage>
</organism>
<dbReference type="Gene3D" id="2.60.40.10">
    <property type="entry name" value="Immunoglobulins"/>
    <property type="match status" value="1"/>
</dbReference>
<gene>
    <name evidence="2" type="ORF">NOCA1180043</name>
</gene>
<sequence length="348" mass="36230">MPSRSPAFVTTALASASVLLVLLGPQSSAVAKPRPAATLTASVTSGTAGTPVSLTVRLKDKIRRVVVLEARKGARWVRQAKATSNRRGIASLSTKLPTALGDVQFRARAAKVTVKGTTYAAVKTAVRTVTVQAPAAPQSPAMSAWSAESGVFVAEWTPVAADVSGQAFTPVSYDVELSVPGQAPRVLAWYGAARRDFSPAQLTAILGTYRSPVTIRVRVGATTAATPALARPASEWSAPLTTVIGSPASPTNVQAQSRVDAVDISWSAPADASRAKYLTGYRVYLSSAPNAPLGEMNKVYEGTGTSFTYGSGSYDLVHYFTVVAYWSAGPESDPVVVTGTPISPYGPS</sequence>
<dbReference type="SUPFAM" id="SSF49265">
    <property type="entry name" value="Fibronectin type III"/>
    <property type="match status" value="1"/>
</dbReference>
<dbReference type="AlphaFoldDB" id="A0A2P2CC73"/>
<reference evidence="2" key="1">
    <citation type="submission" date="2015-08" db="EMBL/GenBank/DDBJ databases">
        <authorList>
            <person name="Babu N.S."/>
            <person name="Beckwith C.J."/>
            <person name="Beseler K.G."/>
            <person name="Brison A."/>
            <person name="Carone J.V."/>
            <person name="Caskin T.P."/>
            <person name="Diamond M."/>
            <person name="Durham M.E."/>
            <person name="Foxe J.M."/>
            <person name="Go M."/>
            <person name="Henderson B.A."/>
            <person name="Jones I.B."/>
            <person name="McGettigan J.A."/>
            <person name="Micheletti S.J."/>
            <person name="Nasrallah M.E."/>
            <person name="Ortiz D."/>
            <person name="Piller C.R."/>
            <person name="Privatt S.R."/>
            <person name="Schneider S.L."/>
            <person name="Sharp S."/>
            <person name="Smith T.C."/>
            <person name="Stanton J.D."/>
            <person name="Ullery H.E."/>
            <person name="Wilson R.J."/>
            <person name="Serrano M.G."/>
            <person name="Buck G."/>
            <person name="Lee V."/>
            <person name="Wang Y."/>
            <person name="Carvalho R."/>
            <person name="Voegtly L."/>
            <person name="Shi R."/>
            <person name="Duckworth R."/>
            <person name="Johnson A."/>
            <person name="Loviza R."/>
            <person name="Walstead R."/>
            <person name="Shah Z."/>
            <person name="Kiflezghi M."/>
            <person name="Wade K."/>
            <person name="Ball S.L."/>
            <person name="Bradley K.W."/>
            <person name="Asai D.J."/>
            <person name="Bowman C.A."/>
            <person name="Russell D.A."/>
            <person name="Pope W.H."/>
            <person name="Jacobs-Sera D."/>
            <person name="Hendrix R.W."/>
            <person name="Hatfull G.F."/>
        </authorList>
    </citation>
    <scope>NUCLEOTIDE SEQUENCE</scope>
</reference>
<dbReference type="EMBL" id="CZKB01000010">
    <property type="protein sequence ID" value="CUR59594.1"/>
    <property type="molecule type" value="Genomic_DNA"/>
</dbReference>
<dbReference type="PROSITE" id="PS50853">
    <property type="entry name" value="FN3"/>
    <property type="match status" value="1"/>
</dbReference>
<name>A0A2P2CC73_9ZZZZ</name>